<dbReference type="EnsemblMetazoa" id="AMEC000143-RA">
    <property type="protein sequence ID" value="AMEC000143-PA"/>
    <property type="gene ID" value="AMEC000143"/>
</dbReference>
<name>A0A182TD33_9DIPT</name>
<dbReference type="AlphaFoldDB" id="A0A182TD33"/>
<proteinExistence type="predicted"/>
<dbReference type="Proteomes" id="UP000075902">
    <property type="component" value="Unassembled WGS sequence"/>
</dbReference>
<reference evidence="1" key="2">
    <citation type="submission" date="2020-05" db="UniProtKB">
        <authorList>
            <consortium name="EnsemblMetazoa"/>
        </authorList>
    </citation>
    <scope>IDENTIFICATION</scope>
    <source>
        <strain evidence="1">CM1001059</strain>
    </source>
</reference>
<dbReference type="VEuPathDB" id="VectorBase:AMEC000143"/>
<organism evidence="1 2">
    <name type="scientific">Anopheles melas</name>
    <dbReference type="NCBI Taxonomy" id="34690"/>
    <lineage>
        <taxon>Eukaryota</taxon>
        <taxon>Metazoa</taxon>
        <taxon>Ecdysozoa</taxon>
        <taxon>Arthropoda</taxon>
        <taxon>Hexapoda</taxon>
        <taxon>Insecta</taxon>
        <taxon>Pterygota</taxon>
        <taxon>Neoptera</taxon>
        <taxon>Endopterygota</taxon>
        <taxon>Diptera</taxon>
        <taxon>Nematocera</taxon>
        <taxon>Culicoidea</taxon>
        <taxon>Culicidae</taxon>
        <taxon>Anophelinae</taxon>
        <taxon>Anopheles</taxon>
    </lineage>
</organism>
<accession>A0A182TD33</accession>
<evidence type="ECO:0000313" key="2">
    <source>
        <dbReference type="Proteomes" id="UP000075902"/>
    </source>
</evidence>
<protein>
    <submittedName>
        <fullName evidence="1">Uncharacterized protein</fullName>
    </submittedName>
</protein>
<reference evidence="2" key="1">
    <citation type="submission" date="2014-01" db="EMBL/GenBank/DDBJ databases">
        <title>The Genome Sequence of Anopheles melas CM1001059_A (V2).</title>
        <authorList>
            <consortium name="The Broad Institute Genomics Platform"/>
            <person name="Neafsey D.E."/>
            <person name="Besansky N."/>
            <person name="Howell P."/>
            <person name="Walton C."/>
            <person name="Young S.K."/>
            <person name="Zeng Q."/>
            <person name="Gargeya S."/>
            <person name="Fitzgerald M."/>
            <person name="Haas B."/>
            <person name="Abouelleil A."/>
            <person name="Allen A.W."/>
            <person name="Alvarado L."/>
            <person name="Arachchi H.M."/>
            <person name="Berlin A.M."/>
            <person name="Chapman S.B."/>
            <person name="Gainer-Dewar J."/>
            <person name="Goldberg J."/>
            <person name="Griggs A."/>
            <person name="Gujja S."/>
            <person name="Hansen M."/>
            <person name="Howarth C."/>
            <person name="Imamovic A."/>
            <person name="Ireland A."/>
            <person name="Larimer J."/>
            <person name="McCowan C."/>
            <person name="Murphy C."/>
            <person name="Pearson M."/>
            <person name="Poon T.W."/>
            <person name="Priest M."/>
            <person name="Roberts A."/>
            <person name="Saif S."/>
            <person name="Shea T."/>
            <person name="Sisk P."/>
            <person name="Sykes S."/>
            <person name="Wortman J."/>
            <person name="Nusbaum C."/>
            <person name="Birren B."/>
        </authorList>
    </citation>
    <scope>NUCLEOTIDE SEQUENCE [LARGE SCALE GENOMIC DNA]</scope>
    <source>
        <strain evidence="2">CM1001059</strain>
    </source>
</reference>
<sequence>MCAWCAHSGVCTCTAPTALSNEPPCLESRRAEWYICDWGSSWLITVICGLGKRGWLDTDDLSIEFCVDRLFFDGENLSDVGPLLSPMLEPPGPPLLLLPPPPPPPWPPPCR</sequence>
<evidence type="ECO:0000313" key="1">
    <source>
        <dbReference type="EnsemblMetazoa" id="AMEC000143-PA"/>
    </source>
</evidence>
<keyword evidence="2" id="KW-1185">Reference proteome</keyword>